<dbReference type="EMBL" id="NQWI01000004">
    <property type="protein sequence ID" value="PDW04802.1"/>
    <property type="molecule type" value="Genomic_DNA"/>
</dbReference>
<accession>A0A2A6RP19</accession>
<name>A0A2A6RP19_9CHLR</name>
<dbReference type="AlphaFoldDB" id="A0A2A6RP19"/>
<dbReference type="Proteomes" id="UP000220527">
    <property type="component" value="Unassembled WGS sequence"/>
</dbReference>
<keyword evidence="2" id="KW-1185">Reference proteome</keyword>
<protein>
    <submittedName>
        <fullName evidence="1">Uncharacterized protein</fullName>
    </submittedName>
</protein>
<evidence type="ECO:0000313" key="1">
    <source>
        <dbReference type="EMBL" id="PDW04802.1"/>
    </source>
</evidence>
<organism evidence="1 2">
    <name type="scientific">Candidatus Viridilinea mediisalina</name>
    <dbReference type="NCBI Taxonomy" id="2024553"/>
    <lineage>
        <taxon>Bacteria</taxon>
        <taxon>Bacillati</taxon>
        <taxon>Chloroflexota</taxon>
        <taxon>Chloroflexia</taxon>
        <taxon>Chloroflexales</taxon>
        <taxon>Chloroflexineae</taxon>
        <taxon>Oscillochloridaceae</taxon>
        <taxon>Candidatus Viridilinea</taxon>
    </lineage>
</organism>
<proteinExistence type="predicted"/>
<reference evidence="2" key="1">
    <citation type="submission" date="2017-08" db="EMBL/GenBank/DDBJ databases">
        <authorList>
            <person name="Grouzdev D.S."/>
            <person name="Gaisin V.A."/>
            <person name="Rysina M.S."/>
            <person name="Gorlenko V.M."/>
        </authorList>
    </citation>
    <scope>NUCLEOTIDE SEQUENCE [LARGE SCALE GENOMIC DNA]</scope>
    <source>
        <strain evidence="2">Kir15-3F</strain>
    </source>
</reference>
<comment type="caution">
    <text evidence="1">The sequence shown here is derived from an EMBL/GenBank/DDBJ whole genome shotgun (WGS) entry which is preliminary data.</text>
</comment>
<evidence type="ECO:0000313" key="2">
    <source>
        <dbReference type="Proteomes" id="UP000220527"/>
    </source>
</evidence>
<gene>
    <name evidence="1" type="ORF">CJ255_01805</name>
</gene>
<sequence length="60" mass="6140">MLMLGWGGFAAPAQHQTIVSAKKFWAATLAEPVEANVAVASTGSANATPPTSPGLFRANK</sequence>